<dbReference type="PROSITE" id="PS00927">
    <property type="entry name" value="TREHALASE_1"/>
    <property type="match status" value="1"/>
</dbReference>
<keyword evidence="8" id="KW-0472">Membrane</keyword>
<keyword evidence="9" id="KW-0732">Signal</keyword>
<dbReference type="InterPro" id="IPR018232">
    <property type="entry name" value="Glyco_hydro_37_CS"/>
</dbReference>
<dbReference type="PANTHER" id="PTHR23403">
    <property type="entry name" value="TREHALASE"/>
    <property type="match status" value="1"/>
</dbReference>
<feature type="chain" id="PRO_5044712641" description="Trehalase" evidence="9">
    <location>
        <begin position="28"/>
        <end position="663"/>
    </location>
</feature>
<evidence type="ECO:0000313" key="10">
    <source>
        <dbReference type="EnsemblMetazoa" id="XP_019765077.1"/>
    </source>
</evidence>
<evidence type="ECO:0000256" key="2">
    <source>
        <dbReference type="ARBA" id="ARBA00005615"/>
    </source>
</evidence>
<accession>A0AAR5PVW2</accession>
<dbReference type="PRINTS" id="PR00744">
    <property type="entry name" value="GLHYDRLASE37"/>
</dbReference>
<keyword evidence="8" id="KW-0812">Transmembrane</keyword>
<feature type="signal peptide" evidence="9">
    <location>
        <begin position="1"/>
        <end position="27"/>
    </location>
</feature>
<reference evidence="11" key="1">
    <citation type="journal article" date="2013" name="Genome Biol.">
        <title>Draft genome of the mountain pine beetle, Dendroctonus ponderosae Hopkins, a major forest pest.</title>
        <authorList>
            <person name="Keeling C.I."/>
            <person name="Yuen M.M."/>
            <person name="Liao N.Y."/>
            <person name="Docking T.R."/>
            <person name="Chan S.K."/>
            <person name="Taylor G.A."/>
            <person name="Palmquist D.L."/>
            <person name="Jackman S.D."/>
            <person name="Nguyen A."/>
            <person name="Li M."/>
            <person name="Henderson H."/>
            <person name="Janes J.K."/>
            <person name="Zhao Y."/>
            <person name="Pandoh P."/>
            <person name="Moore R."/>
            <person name="Sperling F.A."/>
            <person name="Huber D.P."/>
            <person name="Birol I."/>
            <person name="Jones S.J."/>
            <person name="Bohlmann J."/>
        </authorList>
    </citation>
    <scope>NUCLEOTIDE SEQUENCE</scope>
</reference>
<dbReference type="SUPFAM" id="SSF48208">
    <property type="entry name" value="Six-hairpin glycosidases"/>
    <property type="match status" value="1"/>
</dbReference>
<evidence type="ECO:0000256" key="1">
    <source>
        <dbReference type="ARBA" id="ARBA00001576"/>
    </source>
</evidence>
<dbReference type="EnsemblMetazoa" id="XM_019909517.1">
    <property type="protein sequence ID" value="XP_019765076.1"/>
    <property type="gene ID" value="LOC109540950"/>
</dbReference>
<dbReference type="Proteomes" id="UP000019118">
    <property type="component" value="Unassembled WGS sequence"/>
</dbReference>
<name>A0AAR5PVW2_DENPD</name>
<evidence type="ECO:0000256" key="5">
    <source>
        <dbReference type="ARBA" id="ARBA00022801"/>
    </source>
</evidence>
<dbReference type="EnsemblMetazoa" id="XM_019909518.1">
    <property type="protein sequence ID" value="XP_019765077.1"/>
    <property type="gene ID" value="LOC109540950"/>
</dbReference>
<comment type="catalytic activity">
    <reaction evidence="1 7">
        <text>alpha,alpha-trehalose + H2O = alpha-D-glucose + beta-D-glucose</text>
        <dbReference type="Rhea" id="RHEA:32675"/>
        <dbReference type="ChEBI" id="CHEBI:15377"/>
        <dbReference type="ChEBI" id="CHEBI:15903"/>
        <dbReference type="ChEBI" id="CHEBI:16551"/>
        <dbReference type="ChEBI" id="CHEBI:17925"/>
        <dbReference type="EC" id="3.2.1.28"/>
    </reaction>
</comment>
<reference evidence="10" key="2">
    <citation type="submission" date="2024-08" db="UniProtKB">
        <authorList>
            <consortium name="EnsemblMetazoa"/>
        </authorList>
    </citation>
    <scope>IDENTIFICATION</scope>
</reference>
<dbReference type="Gene3D" id="1.50.10.10">
    <property type="match status" value="1"/>
</dbReference>
<dbReference type="InterPro" id="IPR012341">
    <property type="entry name" value="6hp_glycosidase-like_sf"/>
</dbReference>
<keyword evidence="6 7" id="KW-0326">Glycosidase</keyword>
<dbReference type="InterPro" id="IPR001661">
    <property type="entry name" value="Glyco_hydro_37"/>
</dbReference>
<sequence length="663" mass="76975">MTQNSRCIIKVTFCVVILVSLGQIVSCEHEDAEPTCFSEIYCHGRLLDTIQMAKIYPDSKKFVDMKMKYSPNDTLAKFDLFMSDFKEKKPTREDVQHFVELNFEAEGQEFEDWRPEDWVEHPKFLDNIQDRDFQRWAKKLNHIWTTLGRKMKDEVKSHQEHYSIIWIPNPVIVPGGRFREFYYWDSYWILQGLMLSEMHHTARGILENFLYIVEKYGYIPNGGRIYYLARSQPPLLIPMVNMYYEFTRDATFIQQNLPTLEKEFDYWMTNHSKVVHLDGKNYTLAVYGDRSQGPRPESYSEDVESSNIFKEQNKKEAYYSELKAAAESGWDFSSRWFITNATNKGNLTNIKTRSIVPVDLNAMIYWNAVLLADFNNLFGNAEKARYYSDIAEQWIEATKAVLWHEEIGSWLDYDLHNQVKRDYFYPTNISPLWTGCYDKSEKDSIVRNVLKYLQNKKIQYPGGVPSSVEHTGEQWDYPNAWPPLQHMMIVGLNNTGDEYAVRLAYELAESWVRSNYKAFKEKDAMYEKYDSTVFGVGGGGGEYEIQLGFGWSNGVIMDLLYRYSDVLTVDDPSLLLTSSVQEAKVSSSGISSITTALIALLVSLSAGFIGICIYKRRTQHTSFLNGRRPSSTKYTELRNISKKANASQWTRNVETLVTDKGRK</sequence>
<evidence type="ECO:0000256" key="4">
    <source>
        <dbReference type="ARBA" id="ARBA00019905"/>
    </source>
</evidence>
<comment type="similarity">
    <text evidence="2 7">Belongs to the glycosyl hydrolase 37 family.</text>
</comment>
<keyword evidence="5 7" id="KW-0378">Hydrolase</keyword>
<dbReference type="PANTHER" id="PTHR23403:SF1">
    <property type="entry name" value="TREHALASE"/>
    <property type="match status" value="1"/>
</dbReference>
<evidence type="ECO:0000313" key="11">
    <source>
        <dbReference type="Proteomes" id="UP000019118"/>
    </source>
</evidence>
<dbReference type="Pfam" id="PF01204">
    <property type="entry name" value="Trehalase"/>
    <property type="match status" value="1"/>
</dbReference>
<protein>
    <recommendedName>
        <fullName evidence="4 7">Trehalase</fullName>
        <ecNumber evidence="3 7">3.2.1.28</ecNumber>
    </recommendedName>
    <alternativeName>
        <fullName evidence="7">Alpha-trehalose glucohydrolase</fullName>
    </alternativeName>
</protein>
<evidence type="ECO:0000256" key="9">
    <source>
        <dbReference type="SAM" id="SignalP"/>
    </source>
</evidence>
<dbReference type="InterPro" id="IPR008928">
    <property type="entry name" value="6-hairpin_glycosidase_sf"/>
</dbReference>
<dbReference type="GO" id="GO:0004555">
    <property type="term" value="F:alpha,alpha-trehalase activity"/>
    <property type="evidence" value="ECO:0007669"/>
    <property type="project" value="UniProtKB-EC"/>
</dbReference>
<feature type="transmembrane region" description="Helical" evidence="8">
    <location>
        <begin position="593"/>
        <end position="614"/>
    </location>
</feature>
<organism evidence="10 11">
    <name type="scientific">Dendroctonus ponderosae</name>
    <name type="common">Mountain pine beetle</name>
    <dbReference type="NCBI Taxonomy" id="77166"/>
    <lineage>
        <taxon>Eukaryota</taxon>
        <taxon>Metazoa</taxon>
        <taxon>Ecdysozoa</taxon>
        <taxon>Arthropoda</taxon>
        <taxon>Hexapoda</taxon>
        <taxon>Insecta</taxon>
        <taxon>Pterygota</taxon>
        <taxon>Neoptera</taxon>
        <taxon>Endopterygota</taxon>
        <taxon>Coleoptera</taxon>
        <taxon>Polyphaga</taxon>
        <taxon>Cucujiformia</taxon>
        <taxon>Curculionidae</taxon>
        <taxon>Scolytinae</taxon>
        <taxon>Dendroctonus</taxon>
    </lineage>
</organism>
<evidence type="ECO:0000256" key="3">
    <source>
        <dbReference type="ARBA" id="ARBA00012757"/>
    </source>
</evidence>
<keyword evidence="8" id="KW-1133">Transmembrane helix</keyword>
<dbReference type="RefSeq" id="XP_048524523.1">
    <property type="nucleotide sequence ID" value="XM_048668566.1"/>
</dbReference>
<evidence type="ECO:0000256" key="7">
    <source>
        <dbReference type="RuleBase" id="RU361180"/>
    </source>
</evidence>
<dbReference type="EC" id="3.2.1.28" evidence="3 7"/>
<dbReference type="GO" id="GO:0005993">
    <property type="term" value="P:trehalose catabolic process"/>
    <property type="evidence" value="ECO:0007669"/>
    <property type="project" value="TreeGrafter"/>
</dbReference>
<proteinExistence type="inferred from homology"/>
<evidence type="ECO:0000256" key="8">
    <source>
        <dbReference type="SAM" id="Phobius"/>
    </source>
</evidence>
<dbReference type="GeneID" id="109540950"/>
<dbReference type="PROSITE" id="PS00928">
    <property type="entry name" value="TREHALASE_2"/>
    <property type="match status" value="1"/>
</dbReference>
<keyword evidence="11" id="KW-1185">Reference proteome</keyword>
<dbReference type="AlphaFoldDB" id="A0AAR5PVW2"/>
<evidence type="ECO:0000256" key="6">
    <source>
        <dbReference type="ARBA" id="ARBA00023295"/>
    </source>
</evidence>
<dbReference type="KEGG" id="dpa:109540950"/>